<accession>A0A8S3TMU7</accession>
<organism evidence="2 3">
    <name type="scientific">Mytilus edulis</name>
    <name type="common">Blue mussel</name>
    <dbReference type="NCBI Taxonomy" id="6550"/>
    <lineage>
        <taxon>Eukaryota</taxon>
        <taxon>Metazoa</taxon>
        <taxon>Spiralia</taxon>
        <taxon>Lophotrochozoa</taxon>
        <taxon>Mollusca</taxon>
        <taxon>Bivalvia</taxon>
        <taxon>Autobranchia</taxon>
        <taxon>Pteriomorphia</taxon>
        <taxon>Mytilida</taxon>
        <taxon>Mytiloidea</taxon>
        <taxon>Mytilidae</taxon>
        <taxon>Mytilinae</taxon>
        <taxon>Mytilus</taxon>
    </lineage>
</organism>
<dbReference type="SMART" id="SM00181">
    <property type="entry name" value="EGF"/>
    <property type="match status" value="4"/>
</dbReference>
<gene>
    <name evidence="2" type="ORF">MEDL_47593</name>
</gene>
<feature type="domain" description="EGF-like" evidence="1">
    <location>
        <begin position="29"/>
        <end position="73"/>
    </location>
</feature>
<protein>
    <recommendedName>
        <fullName evidence="1">EGF-like domain-containing protein</fullName>
    </recommendedName>
</protein>
<dbReference type="Proteomes" id="UP000683360">
    <property type="component" value="Unassembled WGS sequence"/>
</dbReference>
<keyword evidence="3" id="KW-1185">Reference proteome</keyword>
<evidence type="ECO:0000313" key="3">
    <source>
        <dbReference type="Proteomes" id="UP000683360"/>
    </source>
</evidence>
<sequence>MCTCNTGYYDDNFSATGGQCAAEIALSEKCTQENDQAECMPNAVCQSDGSELQCTCSSGYYDSNFADSGGTCTLELESGVTCTRYNDATECVPNAECKSGGSGLKCTCNTGYYDDNFSNTGGKCVSGERVQIFSDFQELQPGVTCTQSNQPTECIPNAVCKSSGDTGLQCTCNSGYYDSNFPNTGGSCILELQSGETCTQINQPTECVPNAVCENKGLNCYCYSDYYDSNGNSPSGTCSASKW</sequence>
<feature type="domain" description="EGF-like" evidence="1">
    <location>
        <begin position="197"/>
        <end position="239"/>
    </location>
</feature>
<reference evidence="2" key="1">
    <citation type="submission" date="2021-03" db="EMBL/GenBank/DDBJ databases">
        <authorList>
            <person name="Bekaert M."/>
        </authorList>
    </citation>
    <scope>NUCLEOTIDE SEQUENCE</scope>
</reference>
<evidence type="ECO:0000313" key="2">
    <source>
        <dbReference type="EMBL" id="CAG2235006.1"/>
    </source>
</evidence>
<proteinExistence type="predicted"/>
<evidence type="ECO:0000259" key="1">
    <source>
        <dbReference type="SMART" id="SM00181"/>
    </source>
</evidence>
<dbReference type="AlphaFoldDB" id="A0A8S3TMU7"/>
<comment type="caution">
    <text evidence="2">The sequence shown here is derived from an EMBL/GenBank/DDBJ whole genome shotgun (WGS) entry which is preliminary data.</text>
</comment>
<feature type="domain" description="EGF-like" evidence="1">
    <location>
        <begin position="81"/>
        <end position="125"/>
    </location>
</feature>
<feature type="domain" description="EGF-like" evidence="1">
    <location>
        <begin position="144"/>
        <end position="189"/>
    </location>
</feature>
<dbReference type="EMBL" id="CAJPWZ010002286">
    <property type="protein sequence ID" value="CAG2235006.1"/>
    <property type="molecule type" value="Genomic_DNA"/>
</dbReference>
<dbReference type="InterPro" id="IPR000742">
    <property type="entry name" value="EGF"/>
</dbReference>
<dbReference type="OrthoDB" id="6041452at2759"/>
<name>A0A8S3TMU7_MYTED</name>